<keyword evidence="2" id="KW-1185">Reference proteome</keyword>
<comment type="caution">
    <text evidence="1">The sequence shown here is derived from an EMBL/GenBank/DDBJ whole genome shotgun (WGS) entry which is preliminary data.</text>
</comment>
<evidence type="ECO:0000313" key="1">
    <source>
        <dbReference type="EMBL" id="KAK0708659.1"/>
    </source>
</evidence>
<evidence type="ECO:0000313" key="2">
    <source>
        <dbReference type="Proteomes" id="UP001172102"/>
    </source>
</evidence>
<evidence type="ECO:0008006" key="3">
    <source>
        <dbReference type="Google" id="ProtNLM"/>
    </source>
</evidence>
<dbReference type="AlphaFoldDB" id="A0AA40A3M4"/>
<reference evidence="1" key="1">
    <citation type="submission" date="2023-06" db="EMBL/GenBank/DDBJ databases">
        <title>Genome-scale phylogeny and comparative genomics of the fungal order Sordariales.</title>
        <authorList>
            <consortium name="Lawrence Berkeley National Laboratory"/>
            <person name="Hensen N."/>
            <person name="Bonometti L."/>
            <person name="Westerberg I."/>
            <person name="Brannstrom I.O."/>
            <person name="Guillou S."/>
            <person name="Cros-Aarteil S."/>
            <person name="Calhoun S."/>
            <person name="Haridas S."/>
            <person name="Kuo A."/>
            <person name="Mondo S."/>
            <person name="Pangilinan J."/>
            <person name="Riley R."/>
            <person name="Labutti K."/>
            <person name="Andreopoulos B."/>
            <person name="Lipzen A."/>
            <person name="Chen C."/>
            <person name="Yanf M."/>
            <person name="Daum C."/>
            <person name="Ng V."/>
            <person name="Clum A."/>
            <person name="Steindorff A."/>
            <person name="Ohm R."/>
            <person name="Martin F."/>
            <person name="Silar P."/>
            <person name="Natvig D."/>
            <person name="Lalanne C."/>
            <person name="Gautier V."/>
            <person name="Ament-Velasquez S.L."/>
            <person name="Kruys A."/>
            <person name="Hutchinson M.I."/>
            <person name="Powell A.J."/>
            <person name="Barry K."/>
            <person name="Miller A.N."/>
            <person name="Grigoriev I.V."/>
            <person name="Debuchy R."/>
            <person name="Gladieux P."/>
            <person name="Thoren M.H."/>
            <person name="Johannesson H."/>
        </authorList>
    </citation>
    <scope>NUCLEOTIDE SEQUENCE</scope>
    <source>
        <strain evidence="1">SMH4607-1</strain>
    </source>
</reference>
<sequence>MPVKDYGVWKALPVRYTFETNQDDRSISPHLSLFFADGEGGEGRAAVNIKSGDRQGSRLAAWILPQGCDKFRHPIVRGLASLKNGFHPLAGTAEQRSRGGLALDFIRDNLFQRSQGRILPHDVPRANNDILDALKPLLDEAIATQATVYIYGSHFDDGKGGKGIHNIHQNQGNPTRFAEDDGVYQDGGILIQFDGYWAAIFIAFASQAIHTDDRPAHAGHPRPRDNYRTWADFLLPEGDKEAQAEIDLADTSVVIRVAVIHSVGQSTPWGGGPAPLAAEVKLLNRTTAEVDLTGWSIRSRTGHVFELKPGLRIPVGKARMISVPGVYLSKEGGTITLFNNWERKVHGVAYYNEDYDSGAAKVPFSSVLSFS</sequence>
<dbReference type="EMBL" id="JAUKUA010000006">
    <property type="protein sequence ID" value="KAK0708659.1"/>
    <property type="molecule type" value="Genomic_DNA"/>
</dbReference>
<protein>
    <recommendedName>
        <fullName evidence="3">LTD domain-containing protein</fullName>
    </recommendedName>
</protein>
<dbReference type="InterPro" id="IPR036415">
    <property type="entry name" value="Lamin_tail_dom_sf"/>
</dbReference>
<accession>A0AA40A3M4</accession>
<proteinExistence type="predicted"/>
<dbReference type="InterPro" id="IPR019268">
    <property type="entry name" value="DUF2278"/>
</dbReference>
<gene>
    <name evidence="1" type="ORF">B0H67DRAFT_648692</name>
</gene>
<organism evidence="1 2">
    <name type="scientific">Lasiosphaeris hirsuta</name>
    <dbReference type="NCBI Taxonomy" id="260670"/>
    <lineage>
        <taxon>Eukaryota</taxon>
        <taxon>Fungi</taxon>
        <taxon>Dikarya</taxon>
        <taxon>Ascomycota</taxon>
        <taxon>Pezizomycotina</taxon>
        <taxon>Sordariomycetes</taxon>
        <taxon>Sordariomycetidae</taxon>
        <taxon>Sordariales</taxon>
        <taxon>Lasiosphaeriaceae</taxon>
        <taxon>Lasiosphaeris</taxon>
    </lineage>
</organism>
<name>A0AA40A3M4_9PEZI</name>
<dbReference type="Pfam" id="PF10042">
    <property type="entry name" value="DUF2278"/>
    <property type="match status" value="1"/>
</dbReference>
<dbReference type="Proteomes" id="UP001172102">
    <property type="component" value="Unassembled WGS sequence"/>
</dbReference>
<dbReference type="SUPFAM" id="SSF74853">
    <property type="entry name" value="Lamin A/C globular tail domain"/>
    <property type="match status" value="1"/>
</dbReference>